<feature type="region of interest" description="Disordered" evidence="1">
    <location>
        <begin position="38"/>
        <end position="79"/>
    </location>
</feature>
<dbReference type="RefSeq" id="WP_205497070.1">
    <property type="nucleotide sequence ID" value="NZ_JAFHAP010000016.1"/>
</dbReference>
<evidence type="ECO:0000313" key="3">
    <source>
        <dbReference type="Proteomes" id="UP001177120"/>
    </source>
</evidence>
<sequence length="79" mass="8843">MRKYRVTADFIDKHTGKYHPAGGVYETTDADRVEELRKGGFLGDEVAEPHKGKGKGKGHENKRSSTQGDAAKKDRDQRQ</sequence>
<feature type="compositionally biased region" description="Basic and acidic residues" evidence="1">
    <location>
        <begin position="70"/>
        <end position="79"/>
    </location>
</feature>
<comment type="caution">
    <text evidence="2">The sequence shown here is derived from an EMBL/GenBank/DDBJ whole genome shotgun (WGS) entry which is preliminary data.</text>
</comment>
<proteinExistence type="predicted"/>
<evidence type="ECO:0000313" key="2">
    <source>
        <dbReference type="EMBL" id="MBN2910775.1"/>
    </source>
</evidence>
<accession>A0ABS2WML3</accession>
<evidence type="ECO:0000256" key="1">
    <source>
        <dbReference type="SAM" id="MobiDB-lite"/>
    </source>
</evidence>
<dbReference type="Proteomes" id="UP001177120">
    <property type="component" value="Unassembled WGS sequence"/>
</dbReference>
<reference evidence="2" key="1">
    <citation type="journal article" date="2024" name="Int. J. Syst. Evol. Microbiol.">
        <title>Polycladomyces zharkentensis sp. nov., a novel thermophilic cellulose- and starch-degrading member of the Bacillota from a geothermal aquifer in Kazakhstan.</title>
        <authorList>
            <person name="Mashzhan A."/>
            <person name="Kistaubayeva A."/>
            <person name="Javier-Lopez R."/>
            <person name="Bissenova U."/>
            <person name="Bissenbay A."/>
            <person name="Birkeland N.K."/>
        </authorList>
    </citation>
    <scope>NUCLEOTIDE SEQUENCE</scope>
    <source>
        <strain evidence="2">ZKZ2T</strain>
    </source>
</reference>
<protein>
    <submittedName>
        <fullName evidence="2">Uncharacterized protein</fullName>
    </submittedName>
</protein>
<dbReference type="EMBL" id="JAFHAP010000016">
    <property type="protein sequence ID" value="MBN2910775.1"/>
    <property type="molecule type" value="Genomic_DNA"/>
</dbReference>
<name>A0ABS2WML3_9BACL</name>
<organism evidence="2 3">
    <name type="scientific">Polycladomyces zharkentensis</name>
    <dbReference type="NCBI Taxonomy" id="2807616"/>
    <lineage>
        <taxon>Bacteria</taxon>
        <taxon>Bacillati</taxon>
        <taxon>Bacillota</taxon>
        <taxon>Bacilli</taxon>
        <taxon>Bacillales</taxon>
        <taxon>Thermoactinomycetaceae</taxon>
        <taxon>Polycladomyces</taxon>
    </lineage>
</organism>
<gene>
    <name evidence="2" type="ORF">JQC72_14840</name>
</gene>
<feature type="compositionally biased region" description="Basic and acidic residues" evidence="1">
    <location>
        <begin position="47"/>
        <end position="63"/>
    </location>
</feature>
<keyword evidence="3" id="KW-1185">Reference proteome</keyword>